<dbReference type="EMBL" id="CAADEZ010000904">
    <property type="protein sequence ID" value="VFJ76099.1"/>
    <property type="molecule type" value="Genomic_DNA"/>
</dbReference>
<organism evidence="2">
    <name type="scientific">Candidatus Kentrum sp. FM</name>
    <dbReference type="NCBI Taxonomy" id="2126340"/>
    <lineage>
        <taxon>Bacteria</taxon>
        <taxon>Pseudomonadati</taxon>
        <taxon>Pseudomonadota</taxon>
        <taxon>Gammaproteobacteria</taxon>
        <taxon>Candidatus Kentrum</taxon>
    </lineage>
</organism>
<evidence type="ECO:0000313" key="3">
    <source>
        <dbReference type="EMBL" id="VFK17066.1"/>
    </source>
</evidence>
<evidence type="ECO:0000313" key="2">
    <source>
        <dbReference type="EMBL" id="VFJ76638.1"/>
    </source>
</evidence>
<dbReference type="EMBL" id="CAADFA010000939">
    <property type="protein sequence ID" value="VFJ76638.1"/>
    <property type="molecule type" value="Genomic_DNA"/>
</dbReference>
<proteinExistence type="predicted"/>
<name>A0A450U1T0_9GAMM</name>
<evidence type="ECO:0000313" key="1">
    <source>
        <dbReference type="EMBL" id="VFJ76099.1"/>
    </source>
</evidence>
<reference evidence="2" key="1">
    <citation type="submission" date="2019-02" db="EMBL/GenBank/DDBJ databases">
        <authorList>
            <person name="Gruber-Vodicka R. H."/>
            <person name="Seah K. B. B."/>
        </authorList>
    </citation>
    <scope>NUCLEOTIDE SEQUENCE</scope>
    <source>
        <strain evidence="1">BECK_BZ163</strain>
        <strain evidence="3">BECK_BZ164</strain>
        <strain evidence="2">BECK_BZ165</strain>
    </source>
</reference>
<accession>A0A450U1T0</accession>
<sequence>MHLFWITRIITSGPFHLNFDVNGDNKCSNARRACAVIVNYFKHVQRGRRALGILQSMLKSSEAQ</sequence>
<dbReference type="EMBL" id="CAADFL010000458">
    <property type="protein sequence ID" value="VFK17066.1"/>
    <property type="molecule type" value="Genomic_DNA"/>
</dbReference>
<gene>
    <name evidence="1" type="ORF">BECKFM1743A_GA0114220_109044</name>
    <name evidence="3" type="ORF">BECKFM1743B_GA0114221_104583</name>
    <name evidence="2" type="ORF">BECKFM1743C_GA0114222_109394</name>
</gene>
<protein>
    <submittedName>
        <fullName evidence="2">Uncharacterized protein</fullName>
    </submittedName>
</protein>
<dbReference type="AlphaFoldDB" id="A0A450U1T0"/>